<dbReference type="Gene3D" id="3.40.50.2000">
    <property type="entry name" value="Glycogen Phosphorylase B"/>
    <property type="match status" value="2"/>
</dbReference>
<proteinExistence type="predicted"/>
<dbReference type="PANTHER" id="PTHR45947">
    <property type="entry name" value="SULFOQUINOVOSYL TRANSFERASE SQD2"/>
    <property type="match status" value="1"/>
</dbReference>
<protein>
    <submittedName>
        <fullName evidence="3">Glycosyltransferase family 4 protein</fullName>
    </submittedName>
</protein>
<evidence type="ECO:0000259" key="2">
    <source>
        <dbReference type="Pfam" id="PF13579"/>
    </source>
</evidence>
<organism evidence="3 4">
    <name type="scientific">Aeromonas jandaei</name>
    <dbReference type="NCBI Taxonomy" id="650"/>
    <lineage>
        <taxon>Bacteria</taxon>
        <taxon>Pseudomonadati</taxon>
        <taxon>Pseudomonadota</taxon>
        <taxon>Gammaproteobacteria</taxon>
        <taxon>Aeromonadales</taxon>
        <taxon>Aeromonadaceae</taxon>
        <taxon>Aeromonas</taxon>
    </lineage>
</organism>
<dbReference type="GO" id="GO:0016757">
    <property type="term" value="F:glycosyltransferase activity"/>
    <property type="evidence" value="ECO:0007669"/>
    <property type="project" value="UniProtKB-ARBA"/>
</dbReference>
<dbReference type="CDD" id="cd03794">
    <property type="entry name" value="GT4_WbuB-like"/>
    <property type="match status" value="1"/>
</dbReference>
<dbReference type="SUPFAM" id="SSF53756">
    <property type="entry name" value="UDP-Glycosyltransferase/glycogen phosphorylase"/>
    <property type="match status" value="1"/>
</dbReference>
<dbReference type="PANTHER" id="PTHR45947:SF3">
    <property type="entry name" value="SULFOQUINOVOSYL TRANSFERASE SQD2"/>
    <property type="match status" value="1"/>
</dbReference>
<dbReference type="Pfam" id="PF00534">
    <property type="entry name" value="Glycos_transf_1"/>
    <property type="match status" value="1"/>
</dbReference>
<dbReference type="InterPro" id="IPR001296">
    <property type="entry name" value="Glyco_trans_1"/>
</dbReference>
<dbReference type="AlphaFoldDB" id="A0ABD7EM70"/>
<dbReference type="EMBL" id="CP053881">
    <property type="protein sequence ID" value="QWL62251.1"/>
    <property type="molecule type" value="Genomic_DNA"/>
</dbReference>
<evidence type="ECO:0000313" key="3">
    <source>
        <dbReference type="EMBL" id="QWL62251.1"/>
    </source>
</evidence>
<evidence type="ECO:0000259" key="1">
    <source>
        <dbReference type="Pfam" id="PF00534"/>
    </source>
</evidence>
<dbReference type="RefSeq" id="WP_215803422.1">
    <property type="nucleotide sequence ID" value="NZ_CP053881.1"/>
</dbReference>
<gene>
    <name evidence="3" type="ORF">HQ399_08320</name>
</gene>
<dbReference type="Proteomes" id="UP000679312">
    <property type="component" value="Chromosome"/>
</dbReference>
<dbReference type="InterPro" id="IPR028098">
    <property type="entry name" value="Glyco_trans_4-like_N"/>
</dbReference>
<dbReference type="InterPro" id="IPR050194">
    <property type="entry name" value="Glycosyltransferase_grp1"/>
</dbReference>
<feature type="domain" description="Glycosyl transferase family 1" evidence="1">
    <location>
        <begin position="212"/>
        <end position="379"/>
    </location>
</feature>
<dbReference type="Pfam" id="PF13579">
    <property type="entry name" value="Glyco_trans_4_4"/>
    <property type="match status" value="1"/>
</dbReference>
<name>A0ABD7EM70_AERJA</name>
<accession>A0ABD7EM70</accession>
<feature type="domain" description="Glycosyltransferase subfamily 4-like N-terminal" evidence="2">
    <location>
        <begin position="20"/>
        <end position="196"/>
    </location>
</feature>
<reference evidence="3 4" key="1">
    <citation type="journal article" date="2021" name="Front. Microbiol.">
        <title>Prevalence and Genetic Analysis of Chromosomal mcr-3/7 in Aeromonas From U.S. Animal-Derived Samples.</title>
        <authorList>
            <person name="Wang Y."/>
            <person name="Hou N."/>
            <person name="Rasooly R."/>
            <person name="Gu Y."/>
            <person name="He X."/>
        </authorList>
    </citation>
    <scope>NUCLEOTIDE SEQUENCE [LARGE SCALE GENOMIC DNA]</scope>
    <source>
        <strain evidence="3 4">4608</strain>
    </source>
</reference>
<evidence type="ECO:0000313" key="4">
    <source>
        <dbReference type="Proteomes" id="UP000679312"/>
    </source>
</evidence>
<sequence>MRIALFPDEYFPEGTRVHAKMFNELAVELQSQGHDVVVITPGKSNQERDLVIDYVNNVEVWRFRSGTLRGVGMVKRAINESLLSFRAWVAIRKKVQENPFELCINYSPTIFFGPLMHWMRKTHNSRIYLILRDLFPQWAIDEGIIRKGSIVARYFQCFERLNYKASHKIGLMSDANVTYFSSIHPQFKNLEVLRNWSNMKCHGMPCSLIDIRKQTATEDKVLFFYGGNIGHAQDMANLLRLVRNMKDVPSAHFLFVGQGDEFDLVLEKKEEWRLDNLSVMGAVSQDVYADILTQVDVGLFSLARSHKAHNFPGKLLGYKANRLPILGSLNPDNDLSIYINDNQCGFAYINGEDELLNQAARKLTEDANLRGQLGENGRKTLEQYFSVSSAAKVVLGENVN</sequence>